<evidence type="ECO:0000313" key="3">
    <source>
        <dbReference type="EMBL" id="CAF1686970.1"/>
    </source>
</evidence>
<evidence type="ECO:0000313" key="4">
    <source>
        <dbReference type="Proteomes" id="UP000663828"/>
    </source>
</evidence>
<dbReference type="InterPro" id="IPR051830">
    <property type="entry name" value="NOTCH_homolog"/>
</dbReference>
<dbReference type="EMBL" id="CAJNOR010017194">
    <property type="protein sequence ID" value="CAF1686970.1"/>
    <property type="molecule type" value="Genomic_DNA"/>
</dbReference>
<protein>
    <recommendedName>
        <fullName evidence="2">EGF-like domain-containing protein</fullName>
    </recommendedName>
</protein>
<dbReference type="Gene3D" id="2.10.25.10">
    <property type="entry name" value="Laminin"/>
    <property type="match status" value="1"/>
</dbReference>
<keyword evidence="4" id="KW-1185">Reference proteome</keyword>
<dbReference type="Proteomes" id="UP000663828">
    <property type="component" value="Unassembled WGS sequence"/>
</dbReference>
<dbReference type="PROSITE" id="PS01186">
    <property type="entry name" value="EGF_2"/>
    <property type="match status" value="2"/>
</dbReference>
<sequence length="316" mass="37171">NQRVSLTVQIRPEFDWHTVFLLVIFLIDENQEIESYDYIEYISIRDCLTKFDIYLLYSSRPKNNSKSYFVRIDVYDQILLTYRTSWLFPLKFSFLPVHRLSIQLIIPFLSSQIKSCLLKCEHGQCISFENHHLLHIKHFCLCDQGWSGRFCTIKHDKCQCSSNSICIGNDSFCLCPINRYGKDCLFNHSICQQNLCQHNRKCIGTDIQMLSNKSSPIRKLTCLCSEGYSDKTCQSLDPKISLTFQYDISIPAYILAHFITIVSNSIPNRITMFKKVPFDQNEVTLYISQKFHLLFIEFSSKYYLTILEKELKLFRN</sequence>
<dbReference type="PROSITE" id="PS00022">
    <property type="entry name" value="EGF_1"/>
    <property type="match status" value="2"/>
</dbReference>
<feature type="domain" description="EGF-like" evidence="2">
    <location>
        <begin position="187"/>
        <end position="234"/>
    </location>
</feature>
<comment type="caution">
    <text evidence="1">Lacks conserved residue(s) required for the propagation of feature annotation.</text>
</comment>
<accession>A0A816HCY9</accession>
<proteinExistence type="predicted"/>
<organism evidence="3 4">
    <name type="scientific">Adineta ricciae</name>
    <name type="common">Rotifer</name>
    <dbReference type="NCBI Taxonomy" id="249248"/>
    <lineage>
        <taxon>Eukaryota</taxon>
        <taxon>Metazoa</taxon>
        <taxon>Spiralia</taxon>
        <taxon>Gnathifera</taxon>
        <taxon>Rotifera</taxon>
        <taxon>Eurotatoria</taxon>
        <taxon>Bdelloidea</taxon>
        <taxon>Adinetida</taxon>
        <taxon>Adinetidae</taxon>
        <taxon>Adineta</taxon>
    </lineage>
</organism>
<keyword evidence="1" id="KW-0245">EGF-like domain</keyword>
<name>A0A816HCY9_ADIRI</name>
<evidence type="ECO:0000259" key="2">
    <source>
        <dbReference type="PROSITE" id="PS50026"/>
    </source>
</evidence>
<keyword evidence="1" id="KW-1015">Disulfide bond</keyword>
<comment type="caution">
    <text evidence="3">The sequence shown here is derived from an EMBL/GenBank/DDBJ whole genome shotgun (WGS) entry which is preliminary data.</text>
</comment>
<dbReference type="PANTHER" id="PTHR24033">
    <property type="entry name" value="EGF-LIKE DOMAIN-CONTAINING PROTEIN"/>
    <property type="match status" value="1"/>
</dbReference>
<dbReference type="PROSITE" id="PS50026">
    <property type="entry name" value="EGF_3"/>
    <property type="match status" value="1"/>
</dbReference>
<dbReference type="AlphaFoldDB" id="A0A816HCY9"/>
<reference evidence="3" key="1">
    <citation type="submission" date="2021-02" db="EMBL/GenBank/DDBJ databases">
        <authorList>
            <person name="Nowell W R."/>
        </authorList>
    </citation>
    <scope>NUCLEOTIDE SEQUENCE</scope>
</reference>
<feature type="disulfide bond" evidence="1">
    <location>
        <begin position="224"/>
        <end position="233"/>
    </location>
</feature>
<dbReference type="PANTHER" id="PTHR24033:SF151">
    <property type="entry name" value="NOTCH 2"/>
    <property type="match status" value="1"/>
</dbReference>
<dbReference type="InterPro" id="IPR000742">
    <property type="entry name" value="EGF"/>
</dbReference>
<feature type="non-terminal residue" evidence="3">
    <location>
        <position position="1"/>
    </location>
</feature>
<gene>
    <name evidence="3" type="ORF">XAT740_LOCUS62188</name>
</gene>
<feature type="non-terminal residue" evidence="3">
    <location>
        <position position="316"/>
    </location>
</feature>
<evidence type="ECO:0000256" key="1">
    <source>
        <dbReference type="PROSITE-ProRule" id="PRU00076"/>
    </source>
</evidence>
<dbReference type="SMART" id="SM00181">
    <property type="entry name" value="EGF"/>
    <property type="match status" value="2"/>
</dbReference>